<keyword evidence="2" id="KW-0378">Hydrolase</keyword>
<dbReference type="Proteomes" id="UP000284656">
    <property type="component" value="Unassembled WGS sequence"/>
</dbReference>
<dbReference type="PANTHER" id="PTHR43798:SF24">
    <property type="entry name" value="CIS-3-ALKYL-4-ALKYLOXETAN-2-ONE DECARBOXYLASE"/>
    <property type="match status" value="1"/>
</dbReference>
<dbReference type="Pfam" id="PF00561">
    <property type="entry name" value="Abhydrolase_1"/>
    <property type="match status" value="1"/>
</dbReference>
<dbReference type="PANTHER" id="PTHR43798">
    <property type="entry name" value="MONOACYLGLYCEROL LIPASE"/>
    <property type="match status" value="1"/>
</dbReference>
<protein>
    <submittedName>
        <fullName evidence="2">Alpha/beta hydrolase</fullName>
    </submittedName>
</protein>
<dbReference type="InterPro" id="IPR029058">
    <property type="entry name" value="AB_hydrolase_fold"/>
</dbReference>
<comment type="caution">
    <text evidence="2">The sequence shown here is derived from an EMBL/GenBank/DDBJ whole genome shotgun (WGS) entry which is preliminary data.</text>
</comment>
<gene>
    <name evidence="2" type="ORF">BK648_25735</name>
</gene>
<dbReference type="Gene3D" id="3.40.50.1820">
    <property type="entry name" value="alpha/beta hydrolase"/>
    <property type="match status" value="1"/>
</dbReference>
<dbReference type="InterPro" id="IPR050266">
    <property type="entry name" value="AB_hydrolase_sf"/>
</dbReference>
<dbReference type="InterPro" id="IPR000073">
    <property type="entry name" value="AB_hydrolase_1"/>
</dbReference>
<dbReference type="SUPFAM" id="SSF53474">
    <property type="entry name" value="alpha/beta-Hydrolases"/>
    <property type="match status" value="1"/>
</dbReference>
<dbReference type="PRINTS" id="PR00111">
    <property type="entry name" value="ABHYDROLASE"/>
</dbReference>
<evidence type="ECO:0000259" key="1">
    <source>
        <dbReference type="Pfam" id="PF00561"/>
    </source>
</evidence>
<dbReference type="GO" id="GO:0016020">
    <property type="term" value="C:membrane"/>
    <property type="evidence" value="ECO:0007669"/>
    <property type="project" value="TreeGrafter"/>
</dbReference>
<sequence>MFEGFQLEMIELPETTLRVRFGGSGPPLLLLHGHPRTHTTWHKVAPLLASSFTVVCPDLRGFGKSAKPADPHDYEAFSKRAKGRDCVALMDTLGFDKFYLAGHDRGSYSAFRTALDHPSRILKLAILDGVPILDALERCDARFASKWWHWFFYAQRDMPERAILSDPKVWYGGSAEAMGQENYDDFQAAIHDPDTVVGMLGDYRAGIALDHLHDREDRQSGRKLQCPLHVLWSLKDDLEALYGEVLSVWEPWAEQKVTGEGIDSGHHMAEEAPIELARTLKAFFTEET</sequence>
<evidence type="ECO:0000313" key="3">
    <source>
        <dbReference type="Proteomes" id="UP000284656"/>
    </source>
</evidence>
<proteinExistence type="predicted"/>
<dbReference type="RefSeq" id="WP_123718523.1">
    <property type="nucleotide sequence ID" value="NZ_MOAY01000081.1"/>
</dbReference>
<organism evidence="2 3">
    <name type="scientific">Pseudomonas poae</name>
    <dbReference type="NCBI Taxonomy" id="200451"/>
    <lineage>
        <taxon>Bacteria</taxon>
        <taxon>Pseudomonadati</taxon>
        <taxon>Pseudomonadota</taxon>
        <taxon>Gammaproteobacteria</taxon>
        <taxon>Pseudomonadales</taxon>
        <taxon>Pseudomonadaceae</taxon>
        <taxon>Pseudomonas</taxon>
    </lineage>
</organism>
<name>A0A423ES48_9PSED</name>
<reference evidence="2 3" key="1">
    <citation type="submission" date="2016-10" db="EMBL/GenBank/DDBJ databases">
        <title>Comparative genome analysis of multiple Pseudomonas spp. focuses on biocontrol and plant growth promoting traits.</title>
        <authorList>
            <person name="Tao X.-Y."/>
            <person name="Taylor C.G."/>
        </authorList>
    </citation>
    <scope>NUCLEOTIDE SEQUENCE [LARGE SCALE GENOMIC DNA]</scope>
    <source>
        <strain evidence="2 3">29G9</strain>
    </source>
</reference>
<accession>A0A423ES48</accession>
<dbReference type="GO" id="GO:0016787">
    <property type="term" value="F:hydrolase activity"/>
    <property type="evidence" value="ECO:0007669"/>
    <property type="project" value="UniProtKB-KW"/>
</dbReference>
<feature type="domain" description="AB hydrolase-1" evidence="1">
    <location>
        <begin position="26"/>
        <end position="154"/>
    </location>
</feature>
<dbReference type="AlphaFoldDB" id="A0A423ES48"/>
<evidence type="ECO:0000313" key="2">
    <source>
        <dbReference type="EMBL" id="ROM34141.1"/>
    </source>
</evidence>
<dbReference type="EMBL" id="MOAY01000081">
    <property type="protein sequence ID" value="ROM34141.1"/>
    <property type="molecule type" value="Genomic_DNA"/>
</dbReference>